<feature type="domain" description="Arabinofuranosyltransferase D third carbohydrate binding module" evidence="4">
    <location>
        <begin position="944"/>
        <end position="1071"/>
    </location>
</feature>
<feature type="transmembrane region" description="Helical" evidence="2">
    <location>
        <begin position="300"/>
        <end position="323"/>
    </location>
</feature>
<feature type="transmembrane region" description="Helical" evidence="2">
    <location>
        <begin position="1321"/>
        <end position="1339"/>
    </location>
</feature>
<feature type="transmembrane region" description="Helical" evidence="2">
    <location>
        <begin position="1288"/>
        <end position="1315"/>
    </location>
</feature>
<feature type="transmembrane region" description="Helical" evidence="2">
    <location>
        <begin position="1351"/>
        <end position="1371"/>
    </location>
</feature>
<reference evidence="5 6" key="1">
    <citation type="submission" date="2024-06" db="EMBL/GenBank/DDBJ databases">
        <title>The Natural Products Discovery Center: Release of the First 8490 Sequenced Strains for Exploring Actinobacteria Biosynthetic Diversity.</title>
        <authorList>
            <person name="Kalkreuter E."/>
            <person name="Kautsar S.A."/>
            <person name="Yang D."/>
            <person name="Bader C.D."/>
            <person name="Teijaro C.N."/>
            <person name="Fluegel L."/>
            <person name="Davis C.M."/>
            <person name="Simpson J.R."/>
            <person name="Lauterbach L."/>
            <person name="Steele A.D."/>
            <person name="Gui C."/>
            <person name="Meng S."/>
            <person name="Li G."/>
            <person name="Viehrig K."/>
            <person name="Ye F."/>
            <person name="Su P."/>
            <person name="Kiefer A.F."/>
            <person name="Nichols A."/>
            <person name="Cepeda A.J."/>
            <person name="Yan W."/>
            <person name="Fan B."/>
            <person name="Jiang Y."/>
            <person name="Adhikari A."/>
            <person name="Zheng C.-J."/>
            <person name="Schuster L."/>
            <person name="Cowan T.M."/>
            <person name="Smanski M.J."/>
            <person name="Chevrette M.G."/>
            <person name="De Carvalho L.P.S."/>
            <person name="Shen B."/>
        </authorList>
    </citation>
    <scope>NUCLEOTIDE SEQUENCE [LARGE SCALE GENOMIC DNA]</scope>
    <source>
        <strain evidence="5 6">NPDC000155</strain>
    </source>
</reference>
<feature type="transmembrane region" description="Helical" evidence="2">
    <location>
        <begin position="32"/>
        <end position="50"/>
    </location>
</feature>
<name>A0ABV1XJF9_9ACTN</name>
<feature type="transmembrane region" description="Helical" evidence="2">
    <location>
        <begin position="115"/>
        <end position="132"/>
    </location>
</feature>
<feature type="transmembrane region" description="Helical" evidence="2">
    <location>
        <begin position="412"/>
        <end position="431"/>
    </location>
</feature>
<sequence length="1460" mass="154304">MTTTTVQAPPPAAVPTSVPASGPPEGPRSRRWLLGFWAVVFVLFLAVQPGRQTFDTKLGVTVDPGRFLADLGQLWHDQGSFGGIQDQYAGYLWPMLPFYWLADVVRLPVWLAERLWLSLIVSVAFWGALRLAERLRLGSGGSRLLGAVVYALWPVFTIVVGSTSAAALPGAFLPWVLLPLTNERYAARVAALRSALIIPFMGGVNAASTLASLLPVGLYLLSRPAGPRQRKLIAWWVPGVILATAWWVIPLLLLGTYGENFLPYVESSQTTTETMSATEALRGGGNWVAYLHFGEAWLPAGWTVASAVVVIVCSALAAGLGLAGLARRDMPERRWLVLTVVTVALILLAGYGGRFGAPFHGVVQDWLNGGLVPFRNIYKFQTGLALALMLGLVHLVGVAAEARGARPVPGRRFAPLIAAVLVLPGLMWPYLNGSILNPGSFKEIPQYWQSTADWMKKYSPDARALVVPATAHGIYTWGSTIDQPLDVLADSRWAQRDYVPFGTPGNRRAMDAVEQALVSGGQVPGLADFLSRAGIYYVVVRNDLDPDQIGATPTTTVKRSLEQSGYERVTGIGPVMTGGRIAEGTPLQVEGLYPRQRAVEIYQPASEDVPRPHQAGVRPIADTAVVSGGPEALLPLASELRGRASVLTGDNHPGLGSPQVQVVGDGLRRADTRFGLVNANTSYTYTRDERNAPDAAQDAGEKPHQILPGTGLGHQTVAELRGARSVTASSYGSWLFHLPQFDPVNAFDGNPDTAWTEGSEGSPDGEWLRIAFAGGSGGSYDMPSSFKVTPLPQEGVREAPTRVRVETEKGAVSSFLRPDGTAQSVKAPAGATSWMKLTITESVSRRAGLTGAGFSEIALPDVQVTRLLRLPTDAGKSGAAAEIVSLSRAADPTGLSPTGTEAGLHRRFTTSTAGTYEVRANAVPVAGEELDKLLYEVAPEQRNRIVATADSTARLGAGLSPRNLTDGDLTTAWIAGDRPTIHLSWPGKQAVGEIVLAPAGGLATRPTEVHISSPDGAVIAGVDENGWVRFPPITTDRLDITITETAPLTLYNPMVGEDLRLPVGLTEAYVPALDQYRTPQPGGSRPFSLPCGKGPVVSVDGELYPTSVKGTVRDLTERRQVDVTLCQRGREDAGLQLPAGNHSVEAGDAGPLTLTDLTLTRGTVTEATTATRDLAVRDWLGDLRTVTVGSGAASYLTTYENFNDGWHATLNGKELTPVRLDGWQQGWRVPAGAGGTVKLSYEPAVTYEGGLIGSAVALALLIGLVLWRRRAPNPDEPQPTPPLPGLWLGTLTVTVVAVFIAGWFALLVPALALLAWRRHTLLVPLAFAALAGAGIAAAVGAGEPVGAGEGAFGPVAQLLALVGLFAAVVGVREPVGAVEGTGGPGPGTVAPEPPTQPLPHRERGASPLGEQPASGPTVSARGPGGPDPDPPTARIAPRKPRFRPTPPEDAPDNPGKGQPT</sequence>
<feature type="transmembrane region" description="Helical" evidence="2">
    <location>
        <begin position="197"/>
        <end position="221"/>
    </location>
</feature>
<evidence type="ECO:0000259" key="4">
    <source>
        <dbReference type="Pfam" id="PF24607"/>
    </source>
</evidence>
<dbReference type="EMBL" id="JBEPFB010000001">
    <property type="protein sequence ID" value="MER7371610.1"/>
    <property type="molecule type" value="Genomic_DNA"/>
</dbReference>
<gene>
    <name evidence="5" type="ORF">ABT384_02985</name>
</gene>
<feature type="region of interest" description="Disordered" evidence="1">
    <location>
        <begin position="1"/>
        <end position="24"/>
    </location>
</feature>
<dbReference type="InterPro" id="IPR021798">
    <property type="entry name" value="AftD_N"/>
</dbReference>
<dbReference type="Gene3D" id="2.60.120.260">
    <property type="entry name" value="Galactose-binding domain-like"/>
    <property type="match status" value="1"/>
</dbReference>
<evidence type="ECO:0000313" key="6">
    <source>
        <dbReference type="Proteomes" id="UP001486207"/>
    </source>
</evidence>
<protein>
    <submittedName>
        <fullName evidence="5">Alpha-(1-&gt;3)-arabinofuranosyltransferase</fullName>
    </submittedName>
</protein>
<accession>A0ABV1XJF9</accession>
<feature type="transmembrane region" description="Helical" evidence="2">
    <location>
        <begin position="144"/>
        <end position="177"/>
    </location>
</feature>
<feature type="transmembrane region" description="Helical" evidence="2">
    <location>
        <begin position="335"/>
        <end position="357"/>
    </location>
</feature>
<feature type="transmembrane region" description="Helical" evidence="2">
    <location>
        <begin position="233"/>
        <end position="254"/>
    </location>
</feature>
<dbReference type="InterPro" id="IPR056997">
    <property type="entry name" value="CBM_AftD"/>
</dbReference>
<dbReference type="Pfam" id="PF11847">
    <property type="entry name" value="GT-C_AftD"/>
    <property type="match status" value="1"/>
</dbReference>
<feature type="domain" description="Alpha-(1-&gt;3)-arabinofuranosyltransferase N-terminal GT-C" evidence="3">
    <location>
        <begin position="39"/>
        <end position="695"/>
    </location>
</feature>
<keyword evidence="6" id="KW-1185">Reference proteome</keyword>
<feature type="region of interest" description="Disordered" evidence="1">
    <location>
        <begin position="689"/>
        <end position="711"/>
    </location>
</feature>
<comment type="caution">
    <text evidence="5">The sequence shown here is derived from an EMBL/GenBank/DDBJ whole genome shotgun (WGS) entry which is preliminary data.</text>
</comment>
<keyword evidence="2" id="KW-0472">Membrane</keyword>
<organism evidence="5 6">
    <name type="scientific">Streptomyces lanatus</name>
    <dbReference type="NCBI Taxonomy" id="66900"/>
    <lineage>
        <taxon>Bacteria</taxon>
        <taxon>Bacillati</taxon>
        <taxon>Actinomycetota</taxon>
        <taxon>Actinomycetes</taxon>
        <taxon>Kitasatosporales</taxon>
        <taxon>Streptomycetaceae</taxon>
        <taxon>Streptomyces</taxon>
    </lineage>
</organism>
<feature type="transmembrane region" description="Helical" evidence="2">
    <location>
        <begin position="377"/>
        <end position="400"/>
    </location>
</feature>
<keyword evidence="2" id="KW-1133">Transmembrane helix</keyword>
<dbReference type="RefSeq" id="WP_190068668.1">
    <property type="nucleotide sequence ID" value="NZ_BNBM01000002.1"/>
</dbReference>
<evidence type="ECO:0000256" key="2">
    <source>
        <dbReference type="SAM" id="Phobius"/>
    </source>
</evidence>
<evidence type="ECO:0000313" key="5">
    <source>
        <dbReference type="EMBL" id="MER7371610.1"/>
    </source>
</evidence>
<evidence type="ECO:0000256" key="1">
    <source>
        <dbReference type="SAM" id="MobiDB-lite"/>
    </source>
</evidence>
<feature type="region of interest" description="Disordered" evidence="1">
    <location>
        <begin position="1378"/>
        <end position="1460"/>
    </location>
</feature>
<dbReference type="Pfam" id="PF24607">
    <property type="entry name" value="CBM_AftD"/>
    <property type="match status" value="1"/>
</dbReference>
<evidence type="ECO:0000259" key="3">
    <source>
        <dbReference type="Pfam" id="PF11847"/>
    </source>
</evidence>
<dbReference type="Proteomes" id="UP001486207">
    <property type="component" value="Unassembled WGS sequence"/>
</dbReference>
<keyword evidence="2" id="KW-0812">Transmembrane</keyword>
<proteinExistence type="predicted"/>